<comment type="similarity">
    <text evidence="7 14">Belongs to the CobU/CobP family.</text>
</comment>
<dbReference type="GO" id="GO:0008820">
    <property type="term" value="F:cobinamide phosphate guanylyltransferase activity"/>
    <property type="evidence" value="ECO:0007669"/>
    <property type="project" value="UniProtKB-UniRule"/>
</dbReference>
<feature type="active site" description="GMP-histidine intermediate" evidence="15">
    <location>
        <position position="56"/>
    </location>
</feature>
<dbReference type="OrthoDB" id="9788370at2"/>
<gene>
    <name evidence="17" type="primary">cobU</name>
    <name evidence="17" type="ORF">FDP22_07325</name>
</gene>
<keyword evidence="11 14" id="KW-0418">Kinase</keyword>
<keyword evidence="12 14" id="KW-0067">ATP-binding</keyword>
<dbReference type="Gene3D" id="3.40.50.300">
    <property type="entry name" value="P-loop containing nucleotide triphosphate hydrolases"/>
    <property type="match status" value="1"/>
</dbReference>
<evidence type="ECO:0000256" key="2">
    <source>
        <dbReference type="ARBA" id="ARBA00000711"/>
    </source>
</evidence>
<evidence type="ECO:0000256" key="7">
    <source>
        <dbReference type="ARBA" id="ARBA00007490"/>
    </source>
</evidence>
<keyword evidence="17" id="KW-0548">Nucleotidyltransferase</keyword>
<dbReference type="InterPro" id="IPR027417">
    <property type="entry name" value="P-loop_NTPase"/>
</dbReference>
<organism evidence="17 18">
    <name type="scientific">Paroceanicella profunda</name>
    <dbReference type="NCBI Taxonomy" id="2579971"/>
    <lineage>
        <taxon>Bacteria</taxon>
        <taxon>Pseudomonadati</taxon>
        <taxon>Pseudomonadota</taxon>
        <taxon>Alphaproteobacteria</taxon>
        <taxon>Rhodobacterales</taxon>
        <taxon>Paracoccaceae</taxon>
        <taxon>Paroceanicella</taxon>
    </lineage>
</organism>
<dbReference type="SUPFAM" id="SSF52540">
    <property type="entry name" value="P-loop containing nucleoside triphosphate hydrolases"/>
    <property type="match status" value="1"/>
</dbReference>
<evidence type="ECO:0000256" key="3">
    <source>
        <dbReference type="ARBA" id="ARBA00001522"/>
    </source>
</evidence>
<accession>A0A5B8FS67</accession>
<dbReference type="KEGG" id="ppru:FDP22_07325"/>
<evidence type="ECO:0000256" key="1">
    <source>
        <dbReference type="ARBA" id="ARBA00000312"/>
    </source>
</evidence>
<dbReference type="Pfam" id="PF02283">
    <property type="entry name" value="CobU"/>
    <property type="match status" value="1"/>
</dbReference>
<comment type="catalytic activity">
    <reaction evidence="2 14">
        <text>adenosylcob(III)inamide phosphate + GTP + H(+) = adenosylcob(III)inamide-GDP + diphosphate</text>
        <dbReference type="Rhea" id="RHEA:22712"/>
        <dbReference type="ChEBI" id="CHEBI:15378"/>
        <dbReference type="ChEBI" id="CHEBI:33019"/>
        <dbReference type="ChEBI" id="CHEBI:37565"/>
        <dbReference type="ChEBI" id="CHEBI:58502"/>
        <dbReference type="ChEBI" id="CHEBI:60487"/>
        <dbReference type="EC" id="2.7.7.62"/>
    </reaction>
</comment>
<feature type="binding site" evidence="16">
    <location>
        <begin position="57"/>
        <end position="60"/>
    </location>
    <ligand>
        <name>GTP</name>
        <dbReference type="ChEBI" id="CHEBI:37565"/>
    </ligand>
</feature>
<reference evidence="17 18" key="1">
    <citation type="submission" date="2019-06" db="EMBL/GenBank/DDBJ databases">
        <title>Genome sequence of Rhodobacteraceae bacterium D4M1.</title>
        <authorList>
            <person name="Cao J."/>
        </authorList>
    </citation>
    <scope>NUCLEOTIDE SEQUENCE [LARGE SCALE GENOMIC DNA]</scope>
    <source>
        <strain evidence="17 18">D4M1</strain>
    </source>
</reference>
<dbReference type="PIRSF" id="PIRSF006135">
    <property type="entry name" value="CobU"/>
    <property type="match status" value="1"/>
</dbReference>
<dbReference type="GO" id="GO:0043752">
    <property type="term" value="F:adenosylcobinamide kinase activity"/>
    <property type="evidence" value="ECO:0007669"/>
    <property type="project" value="UniProtKB-EC"/>
</dbReference>
<evidence type="ECO:0000256" key="5">
    <source>
        <dbReference type="ARBA" id="ARBA00004692"/>
    </source>
</evidence>
<dbReference type="NCBIfam" id="NF004469">
    <property type="entry name" value="PRK05800.1"/>
    <property type="match status" value="1"/>
</dbReference>
<dbReference type="GO" id="GO:0009236">
    <property type="term" value="P:cobalamin biosynthetic process"/>
    <property type="evidence" value="ECO:0007669"/>
    <property type="project" value="UniProtKB-UniRule"/>
</dbReference>
<evidence type="ECO:0000256" key="10">
    <source>
        <dbReference type="ARBA" id="ARBA00022741"/>
    </source>
</evidence>
<dbReference type="UniPathway" id="UPA00148">
    <property type="reaction ID" value="UER00236"/>
</dbReference>
<proteinExistence type="inferred from homology"/>
<dbReference type="GO" id="GO:0005525">
    <property type="term" value="F:GTP binding"/>
    <property type="evidence" value="ECO:0007669"/>
    <property type="project" value="UniProtKB-UniRule"/>
</dbReference>
<evidence type="ECO:0000256" key="9">
    <source>
        <dbReference type="ARBA" id="ARBA00022679"/>
    </source>
</evidence>
<feature type="binding site" evidence="16">
    <location>
        <begin position="40"/>
        <end position="42"/>
    </location>
    <ligand>
        <name>GTP</name>
        <dbReference type="ChEBI" id="CHEBI:37565"/>
    </ligand>
</feature>
<comment type="function">
    <text evidence="4 14">Catalyzes ATP-dependent phosphorylation of adenosylcobinamide and addition of GMP to adenosylcobinamide phosphate.</text>
</comment>
<evidence type="ECO:0000256" key="4">
    <source>
        <dbReference type="ARBA" id="ARBA00003889"/>
    </source>
</evidence>
<dbReference type="Proteomes" id="UP000305888">
    <property type="component" value="Chromosome"/>
</dbReference>
<evidence type="ECO:0000313" key="17">
    <source>
        <dbReference type="EMBL" id="QDL91616.1"/>
    </source>
</evidence>
<dbReference type="AlphaFoldDB" id="A0A5B8FS67"/>
<evidence type="ECO:0000256" key="14">
    <source>
        <dbReference type="PIRNR" id="PIRNR006135"/>
    </source>
</evidence>
<evidence type="ECO:0000256" key="13">
    <source>
        <dbReference type="ARBA" id="ARBA00023134"/>
    </source>
</evidence>
<dbReference type="EC" id="2.7.7.62" evidence="14"/>
<keyword evidence="18" id="KW-1185">Reference proteome</keyword>
<evidence type="ECO:0000256" key="16">
    <source>
        <dbReference type="PIRSR" id="PIRSR006135-2"/>
    </source>
</evidence>
<comment type="catalytic activity">
    <reaction evidence="1 14">
        <text>adenosylcob(III)inamide + ATP = adenosylcob(III)inamide phosphate + ADP + H(+)</text>
        <dbReference type="Rhea" id="RHEA:15769"/>
        <dbReference type="ChEBI" id="CHEBI:2480"/>
        <dbReference type="ChEBI" id="CHEBI:15378"/>
        <dbReference type="ChEBI" id="CHEBI:30616"/>
        <dbReference type="ChEBI" id="CHEBI:58502"/>
        <dbReference type="ChEBI" id="CHEBI:456216"/>
        <dbReference type="EC" id="2.7.1.156"/>
    </reaction>
</comment>
<keyword evidence="9 14" id="KW-0808">Transferase</keyword>
<evidence type="ECO:0000256" key="12">
    <source>
        <dbReference type="ARBA" id="ARBA00022840"/>
    </source>
</evidence>
<protein>
    <recommendedName>
        <fullName evidence="14">Bifunctional adenosylcobalamin biosynthesis protein</fullName>
        <ecNumber evidence="14">2.7.1.156</ecNumber>
        <ecNumber evidence="14">2.7.7.62</ecNumber>
    </recommendedName>
</protein>
<keyword evidence="13 14" id="KW-0342">GTP-binding</keyword>
<dbReference type="GO" id="GO:0005524">
    <property type="term" value="F:ATP binding"/>
    <property type="evidence" value="ECO:0007669"/>
    <property type="project" value="UniProtKB-UniRule"/>
</dbReference>
<dbReference type="PANTHER" id="PTHR34848">
    <property type="match status" value="1"/>
</dbReference>
<comment type="pathway">
    <text evidence="5 14">Cofactor biosynthesis; adenosylcobalamin biosynthesis; adenosylcobalamin from cob(II)yrinate a,c-diamide: step 6/7.</text>
</comment>
<feature type="binding site" evidence="16">
    <location>
        <position position="68"/>
    </location>
    <ligand>
        <name>GTP</name>
        <dbReference type="ChEBI" id="CHEBI:37565"/>
    </ligand>
</feature>
<evidence type="ECO:0000313" key="18">
    <source>
        <dbReference type="Proteomes" id="UP000305888"/>
    </source>
</evidence>
<feature type="binding site" evidence="16">
    <location>
        <position position="89"/>
    </location>
    <ligand>
        <name>GTP</name>
        <dbReference type="ChEBI" id="CHEBI:37565"/>
    </ligand>
</feature>
<dbReference type="EC" id="2.7.1.156" evidence="14"/>
<dbReference type="CDD" id="cd00544">
    <property type="entry name" value="CobU"/>
    <property type="match status" value="1"/>
</dbReference>
<evidence type="ECO:0000256" key="8">
    <source>
        <dbReference type="ARBA" id="ARBA00022573"/>
    </source>
</evidence>
<name>A0A5B8FS67_9RHOB</name>
<keyword evidence="10 14" id="KW-0547">Nucleotide-binding</keyword>
<dbReference type="InterPro" id="IPR003203">
    <property type="entry name" value="CobU/CobP"/>
</dbReference>
<comment type="catalytic activity">
    <reaction evidence="3">
        <text>adenosylcob(III)inamide + GTP = adenosylcob(III)inamide phosphate + GDP + H(+)</text>
        <dbReference type="Rhea" id="RHEA:15765"/>
        <dbReference type="ChEBI" id="CHEBI:2480"/>
        <dbReference type="ChEBI" id="CHEBI:15378"/>
        <dbReference type="ChEBI" id="CHEBI:37565"/>
        <dbReference type="ChEBI" id="CHEBI:58189"/>
        <dbReference type="ChEBI" id="CHEBI:58502"/>
        <dbReference type="EC" id="2.7.1.156"/>
    </reaction>
</comment>
<keyword evidence="8 14" id="KW-0169">Cobalamin biosynthesis</keyword>
<dbReference type="EMBL" id="CP040818">
    <property type="protein sequence ID" value="QDL91616.1"/>
    <property type="molecule type" value="Genomic_DNA"/>
</dbReference>
<dbReference type="PANTHER" id="PTHR34848:SF1">
    <property type="entry name" value="BIFUNCTIONAL ADENOSYLCOBALAMIN BIOSYNTHESIS PROTEIN COBU"/>
    <property type="match status" value="1"/>
</dbReference>
<evidence type="ECO:0000256" key="6">
    <source>
        <dbReference type="ARBA" id="ARBA00005159"/>
    </source>
</evidence>
<evidence type="ECO:0000256" key="11">
    <source>
        <dbReference type="ARBA" id="ARBA00022777"/>
    </source>
</evidence>
<sequence length="177" mass="18670">MCFSNGNFRRALILGGARSGKSRFAEEMVRQTGLPRVYIATAQAFDGEMAARIAMHREDRGPDWETLEAPEALAATLAEVEPGRAVLVDCLTLWLSNLMLAGRDIAAGTEALLAVLAEVPGPVVLVSNELGMGLVPETALGRTFRDAQGRLNQQVAAAADRVVFVAAGLPLVLKGGG</sequence>
<comment type="pathway">
    <text evidence="6 14">Cofactor biosynthesis; adenosylcobalamin biosynthesis; adenosylcobalamin from cob(II)yrinate a,c-diamide: step 5/7.</text>
</comment>
<feature type="binding site" evidence="16">
    <location>
        <begin position="15"/>
        <end position="22"/>
    </location>
    <ligand>
        <name>GTP</name>
        <dbReference type="ChEBI" id="CHEBI:37565"/>
    </ligand>
</feature>
<evidence type="ECO:0000256" key="15">
    <source>
        <dbReference type="PIRSR" id="PIRSR006135-1"/>
    </source>
</evidence>